<dbReference type="Pfam" id="PF10615">
    <property type="entry name" value="DUF2470"/>
    <property type="match status" value="1"/>
</dbReference>
<dbReference type="Gene3D" id="3.20.180.10">
    <property type="entry name" value="PNP-oxidase-like"/>
    <property type="match status" value="1"/>
</dbReference>
<dbReference type="RefSeq" id="WP_149428499.1">
    <property type="nucleotide sequence ID" value="NZ_VLNY01000001.1"/>
</dbReference>
<dbReference type="Proteomes" id="UP000322244">
    <property type="component" value="Unassembled WGS sequence"/>
</dbReference>
<dbReference type="AlphaFoldDB" id="A0A5A7SGK0"/>
<dbReference type="EMBL" id="VLNY01000001">
    <property type="protein sequence ID" value="KAA0024724.1"/>
    <property type="molecule type" value="Genomic_DNA"/>
</dbReference>
<dbReference type="InterPro" id="IPR037119">
    <property type="entry name" value="Haem_oxidase_HugZ-like_sf"/>
</dbReference>
<organism evidence="2 3">
    <name type="scientific">Antrihabitans cavernicola</name>
    <dbReference type="NCBI Taxonomy" id="2495913"/>
    <lineage>
        <taxon>Bacteria</taxon>
        <taxon>Bacillati</taxon>
        <taxon>Actinomycetota</taxon>
        <taxon>Actinomycetes</taxon>
        <taxon>Mycobacteriales</taxon>
        <taxon>Nocardiaceae</taxon>
        <taxon>Antrihabitans</taxon>
    </lineage>
</organism>
<keyword evidence="3" id="KW-1185">Reference proteome</keyword>
<evidence type="ECO:0000313" key="3">
    <source>
        <dbReference type="Proteomes" id="UP000322244"/>
    </source>
</evidence>
<dbReference type="InterPro" id="IPR019595">
    <property type="entry name" value="DUF2470"/>
</dbReference>
<name>A0A5A7SGK0_9NOCA</name>
<protein>
    <submittedName>
        <fullName evidence="2">DUF2470 domain-containing protein</fullName>
    </submittedName>
</protein>
<dbReference type="OrthoDB" id="3381348at2"/>
<sequence length="255" mass="27723">MAVISTVAPSTAERIRSACARASDSMLAIPGCDPVPTAVHHLRPCGDAIVAVHTDSVATALAWQSGNSGLPGVLELTDRTPLALREPVRSLVWLRGTVRPLAPHVERVMLTEVAEEHPHPALLDVGHTTSLLWLQLGSAVVADATGADSVDVEDLRGATPDPFWEMETEWLQHLDEDHGDVIDQLARRVPPSLRRGRIRPLALDRYGITLRVEGDHEDSDVRLPFNQPVDDVDALGKAVRILIGCPFMNGIRKRA</sequence>
<comment type="caution">
    <text evidence="2">The sequence shown here is derived from an EMBL/GenBank/DDBJ whole genome shotgun (WGS) entry which is preliminary data.</text>
</comment>
<feature type="domain" description="DUF2470" evidence="1">
    <location>
        <begin position="168"/>
        <end position="237"/>
    </location>
</feature>
<evidence type="ECO:0000313" key="2">
    <source>
        <dbReference type="EMBL" id="KAA0024724.1"/>
    </source>
</evidence>
<dbReference type="SUPFAM" id="SSF50475">
    <property type="entry name" value="FMN-binding split barrel"/>
    <property type="match status" value="1"/>
</dbReference>
<accession>A0A5A7SGK0</accession>
<proteinExistence type="predicted"/>
<evidence type="ECO:0000259" key="1">
    <source>
        <dbReference type="Pfam" id="PF10615"/>
    </source>
</evidence>
<reference evidence="2 3" key="1">
    <citation type="submission" date="2019-07" db="EMBL/GenBank/DDBJ databases">
        <title>Rhodococcus cavernicolus sp. nov., isolated from a cave.</title>
        <authorList>
            <person name="Lee S.D."/>
        </authorList>
    </citation>
    <scope>NUCLEOTIDE SEQUENCE [LARGE SCALE GENOMIC DNA]</scope>
    <source>
        <strain evidence="2 3">C1-24</strain>
    </source>
</reference>
<gene>
    <name evidence="2" type="ORF">FOY51_01955</name>
</gene>